<dbReference type="EMBL" id="MU150231">
    <property type="protein sequence ID" value="KAF9469014.1"/>
    <property type="molecule type" value="Genomic_DNA"/>
</dbReference>
<organism evidence="2 3">
    <name type="scientific">Collybia nuda</name>
    <dbReference type="NCBI Taxonomy" id="64659"/>
    <lineage>
        <taxon>Eukaryota</taxon>
        <taxon>Fungi</taxon>
        <taxon>Dikarya</taxon>
        <taxon>Basidiomycota</taxon>
        <taxon>Agaricomycotina</taxon>
        <taxon>Agaricomycetes</taxon>
        <taxon>Agaricomycetidae</taxon>
        <taxon>Agaricales</taxon>
        <taxon>Tricholomatineae</taxon>
        <taxon>Clitocybaceae</taxon>
        <taxon>Collybia</taxon>
    </lineage>
</organism>
<dbReference type="Proteomes" id="UP000807353">
    <property type="component" value="Unassembled WGS sequence"/>
</dbReference>
<gene>
    <name evidence="2" type="ORF">BDZ94DRAFT_1245160</name>
</gene>
<dbReference type="AlphaFoldDB" id="A0A9P6CQG9"/>
<name>A0A9P6CQG9_9AGAR</name>
<keyword evidence="1" id="KW-1133">Transmembrane helix</keyword>
<comment type="caution">
    <text evidence="2">The sequence shown here is derived from an EMBL/GenBank/DDBJ whole genome shotgun (WGS) entry which is preliminary data.</text>
</comment>
<evidence type="ECO:0000256" key="1">
    <source>
        <dbReference type="SAM" id="Phobius"/>
    </source>
</evidence>
<keyword evidence="1" id="KW-0472">Membrane</keyword>
<reference evidence="2" key="1">
    <citation type="submission" date="2020-11" db="EMBL/GenBank/DDBJ databases">
        <authorList>
            <consortium name="DOE Joint Genome Institute"/>
            <person name="Ahrendt S."/>
            <person name="Riley R."/>
            <person name="Andreopoulos W."/>
            <person name="Labutti K."/>
            <person name="Pangilinan J."/>
            <person name="Ruiz-Duenas F.J."/>
            <person name="Barrasa J.M."/>
            <person name="Sanchez-Garcia M."/>
            <person name="Camarero S."/>
            <person name="Miyauchi S."/>
            <person name="Serrano A."/>
            <person name="Linde D."/>
            <person name="Babiker R."/>
            <person name="Drula E."/>
            <person name="Ayuso-Fernandez I."/>
            <person name="Pacheco R."/>
            <person name="Padilla G."/>
            <person name="Ferreira P."/>
            <person name="Barriuso J."/>
            <person name="Kellner H."/>
            <person name="Castanera R."/>
            <person name="Alfaro M."/>
            <person name="Ramirez L."/>
            <person name="Pisabarro A.G."/>
            <person name="Kuo A."/>
            <person name="Tritt A."/>
            <person name="Lipzen A."/>
            <person name="He G."/>
            <person name="Yan M."/>
            <person name="Ng V."/>
            <person name="Cullen D."/>
            <person name="Martin F."/>
            <person name="Rosso M.-N."/>
            <person name="Henrissat B."/>
            <person name="Hibbett D."/>
            <person name="Martinez A.T."/>
            <person name="Grigoriev I.V."/>
        </authorList>
    </citation>
    <scope>NUCLEOTIDE SEQUENCE</scope>
    <source>
        <strain evidence="2">CBS 247.69</strain>
    </source>
</reference>
<accession>A0A9P6CQG9</accession>
<evidence type="ECO:0000313" key="3">
    <source>
        <dbReference type="Proteomes" id="UP000807353"/>
    </source>
</evidence>
<evidence type="ECO:0000313" key="2">
    <source>
        <dbReference type="EMBL" id="KAF9469014.1"/>
    </source>
</evidence>
<protein>
    <submittedName>
        <fullName evidence="2">Uncharacterized protein</fullName>
    </submittedName>
</protein>
<feature type="transmembrane region" description="Helical" evidence="1">
    <location>
        <begin position="20"/>
        <end position="42"/>
    </location>
</feature>
<sequence>MVCRQDELVNIRRYLPHWRYQIAECCLLNVLGLFVRSIYGVISELNRGTRARTCCRPQDSTTRFLLEEIKLS</sequence>
<keyword evidence="1" id="KW-0812">Transmembrane</keyword>
<keyword evidence="3" id="KW-1185">Reference proteome</keyword>
<proteinExistence type="predicted"/>